<dbReference type="OrthoDB" id="1259151at2759"/>
<reference evidence="1 2" key="1">
    <citation type="submission" date="2015-07" db="EMBL/GenBank/DDBJ databases">
        <title>The genome of Pseudoloma neurophilia, a relevant intracellular parasite of the zebrafish.</title>
        <authorList>
            <person name="Ndikumana S."/>
            <person name="Pelin A."/>
            <person name="Sanders J."/>
            <person name="Corradi N."/>
        </authorList>
    </citation>
    <scope>NUCLEOTIDE SEQUENCE [LARGE SCALE GENOMIC DNA]</scope>
    <source>
        <strain evidence="1 2">MK1</strain>
    </source>
</reference>
<sequence>MNREPAPRISDNYHFFNNCIFTPNNTPLPVSDDEKIVVFYEDVKFYCEIGNGALAGTIVYKSNTGKLFLTNYRLIYLPSVMCLNTLGDVFKTFHCSLTDCENIEVGKIKLFVQHQNISVTNLYFDINDGNNGIFTNILYQKKQEYKELRQGNGDSVQYFYSDVVQRANNNTLS</sequence>
<dbReference type="VEuPathDB" id="MicrosporidiaDB:M153_2239900064"/>
<dbReference type="AlphaFoldDB" id="A0A0R0LQQ1"/>
<keyword evidence="2" id="KW-1185">Reference proteome</keyword>
<evidence type="ECO:0000313" key="2">
    <source>
        <dbReference type="Proteomes" id="UP000051530"/>
    </source>
</evidence>
<dbReference type="EMBL" id="LGUB01001475">
    <property type="protein sequence ID" value="KRH91837.1"/>
    <property type="molecule type" value="Genomic_DNA"/>
</dbReference>
<comment type="caution">
    <text evidence="1">The sequence shown here is derived from an EMBL/GenBank/DDBJ whole genome shotgun (WGS) entry which is preliminary data.</text>
</comment>
<accession>A0A0R0LQQ1</accession>
<proteinExistence type="predicted"/>
<evidence type="ECO:0008006" key="3">
    <source>
        <dbReference type="Google" id="ProtNLM"/>
    </source>
</evidence>
<organism evidence="1 2">
    <name type="scientific">Pseudoloma neurophilia</name>
    <dbReference type="NCBI Taxonomy" id="146866"/>
    <lineage>
        <taxon>Eukaryota</taxon>
        <taxon>Fungi</taxon>
        <taxon>Fungi incertae sedis</taxon>
        <taxon>Microsporidia</taxon>
        <taxon>Pseudoloma</taxon>
    </lineage>
</organism>
<protein>
    <recommendedName>
        <fullName evidence="3">GRAM domain-containing protein</fullName>
    </recommendedName>
</protein>
<gene>
    <name evidence="1" type="ORF">M153_2239900064</name>
</gene>
<name>A0A0R0LQQ1_9MICR</name>
<evidence type="ECO:0000313" key="1">
    <source>
        <dbReference type="EMBL" id="KRH91837.1"/>
    </source>
</evidence>
<dbReference type="Proteomes" id="UP000051530">
    <property type="component" value="Unassembled WGS sequence"/>
</dbReference>